<keyword evidence="2" id="KW-1185">Reference proteome</keyword>
<sequence length="31" mass="3735">MKTESILYAGYELLNLMFEENSLAVFRMRKH</sequence>
<comment type="caution">
    <text evidence="1">The sequence shown here is derived from an EMBL/GenBank/DDBJ whole genome shotgun (WGS) entry which is preliminary data.</text>
</comment>
<name>A0ABR6QBD0_9FLAO</name>
<reference evidence="1 2" key="1">
    <citation type="submission" date="2020-08" db="EMBL/GenBank/DDBJ databases">
        <title>Functional genomics of gut bacteria from endangered species of beetles.</title>
        <authorList>
            <person name="Carlos-Shanley C."/>
        </authorList>
    </citation>
    <scope>NUCLEOTIDE SEQUENCE [LARGE SCALE GENOMIC DNA]</scope>
    <source>
        <strain evidence="1 2">S00128</strain>
    </source>
</reference>
<dbReference type="Proteomes" id="UP000533549">
    <property type="component" value="Unassembled WGS sequence"/>
</dbReference>
<accession>A0ABR6QBD0</accession>
<dbReference type="EMBL" id="JACHLB010000002">
    <property type="protein sequence ID" value="MBB6386536.1"/>
    <property type="molecule type" value="Genomic_DNA"/>
</dbReference>
<evidence type="ECO:0000313" key="2">
    <source>
        <dbReference type="Proteomes" id="UP000533549"/>
    </source>
</evidence>
<gene>
    <name evidence="1" type="ORF">HNP35_001638</name>
</gene>
<protein>
    <submittedName>
        <fullName evidence="1">Uncharacterized protein</fullName>
    </submittedName>
</protein>
<organism evidence="1 2">
    <name type="scientific">Flavobacterium notoginsengisoli</name>
    <dbReference type="NCBI Taxonomy" id="1478199"/>
    <lineage>
        <taxon>Bacteria</taxon>
        <taxon>Pseudomonadati</taxon>
        <taxon>Bacteroidota</taxon>
        <taxon>Flavobacteriia</taxon>
        <taxon>Flavobacteriales</taxon>
        <taxon>Flavobacteriaceae</taxon>
        <taxon>Flavobacterium</taxon>
    </lineage>
</organism>
<proteinExistence type="predicted"/>
<evidence type="ECO:0000313" key="1">
    <source>
        <dbReference type="EMBL" id="MBB6386536.1"/>
    </source>
</evidence>